<comment type="caution">
    <text evidence="1">The sequence shown here is derived from an EMBL/GenBank/DDBJ whole genome shotgun (WGS) entry which is preliminary data.</text>
</comment>
<name>A0ABV5V9B4_9ACTN</name>
<keyword evidence="2" id="KW-1185">Reference proteome</keyword>
<dbReference type="Pfam" id="PF01209">
    <property type="entry name" value="Ubie_methyltran"/>
    <property type="match status" value="1"/>
</dbReference>
<dbReference type="PANTHER" id="PTHR43861">
    <property type="entry name" value="TRANS-ACONITATE 2-METHYLTRANSFERASE-RELATED"/>
    <property type="match status" value="1"/>
</dbReference>
<proteinExistence type="predicted"/>
<gene>
    <name evidence="1" type="ORF">ACFFRO_03750</name>
</gene>
<accession>A0ABV5V9B4</accession>
<dbReference type="PANTHER" id="PTHR43861:SF1">
    <property type="entry name" value="TRANS-ACONITATE 2-METHYLTRANSFERASE"/>
    <property type="match status" value="1"/>
</dbReference>
<reference evidence="1 2" key="1">
    <citation type="submission" date="2024-09" db="EMBL/GenBank/DDBJ databases">
        <authorList>
            <person name="Sun Q."/>
            <person name="Mori K."/>
        </authorList>
    </citation>
    <scope>NUCLEOTIDE SEQUENCE [LARGE SCALE GENOMIC DNA]</scope>
    <source>
        <strain evidence="1 2">JCM 10918</strain>
    </source>
</reference>
<dbReference type="RefSeq" id="WP_247463551.1">
    <property type="nucleotide sequence ID" value="NZ_JBHMAR010000002.1"/>
</dbReference>
<evidence type="ECO:0000313" key="1">
    <source>
        <dbReference type="EMBL" id="MFB9734263.1"/>
    </source>
</evidence>
<dbReference type="GO" id="GO:0008168">
    <property type="term" value="F:methyltransferase activity"/>
    <property type="evidence" value="ECO:0007669"/>
    <property type="project" value="UniProtKB-KW"/>
</dbReference>
<keyword evidence="1" id="KW-0808">Transferase</keyword>
<protein>
    <submittedName>
        <fullName evidence="1">Class I SAM-dependent methyltransferase</fullName>
        <ecNumber evidence="1">2.1.1.-</ecNumber>
    </submittedName>
</protein>
<dbReference type="GO" id="GO:0032259">
    <property type="term" value="P:methylation"/>
    <property type="evidence" value="ECO:0007669"/>
    <property type="project" value="UniProtKB-KW"/>
</dbReference>
<keyword evidence="1" id="KW-0489">Methyltransferase</keyword>
<organism evidence="1 2">
    <name type="scientific">Streptomyces thermocoprophilus</name>
    <dbReference type="NCBI Taxonomy" id="78356"/>
    <lineage>
        <taxon>Bacteria</taxon>
        <taxon>Bacillati</taxon>
        <taxon>Actinomycetota</taxon>
        <taxon>Actinomycetes</taxon>
        <taxon>Kitasatosporales</taxon>
        <taxon>Streptomycetaceae</taxon>
        <taxon>Streptomyces</taxon>
    </lineage>
</organism>
<dbReference type="Gene3D" id="3.40.50.150">
    <property type="entry name" value="Vaccinia Virus protein VP39"/>
    <property type="match status" value="1"/>
</dbReference>
<dbReference type="SUPFAM" id="SSF53335">
    <property type="entry name" value="S-adenosyl-L-methionine-dependent methyltransferases"/>
    <property type="match status" value="1"/>
</dbReference>
<evidence type="ECO:0000313" key="2">
    <source>
        <dbReference type="Proteomes" id="UP001589703"/>
    </source>
</evidence>
<dbReference type="CDD" id="cd02440">
    <property type="entry name" value="AdoMet_MTases"/>
    <property type="match status" value="1"/>
</dbReference>
<dbReference type="EC" id="2.1.1.-" evidence="1"/>
<dbReference type="Proteomes" id="UP001589703">
    <property type="component" value="Unassembled WGS sequence"/>
</dbReference>
<sequence>MSLLRDEELAAAFDHASRAYDALVAANPGYHAHLRRSVRRLGLSGHGAGLRVLDLGCGTGASTAALRSVLPAAEVTAVDASVGMLRRAAAKPWADGVRFVRAPAERLAEAGVSGPFDAVFAAYLFRNVGDPDAVLGSVRALLRPGGRLGVHEYTLSGRRADRAVWTLVSRGLVRPVASLLGDGPLYRHLWRSVVEFDTAEAFTRRLRVAGFDRVRALPLPGWQTGITHTFVACRPHRAGEGQR</sequence>
<dbReference type="EMBL" id="JBHMAR010000002">
    <property type="protein sequence ID" value="MFB9734263.1"/>
    <property type="molecule type" value="Genomic_DNA"/>
</dbReference>
<dbReference type="InterPro" id="IPR029063">
    <property type="entry name" value="SAM-dependent_MTases_sf"/>
</dbReference>